<reference evidence="2" key="1">
    <citation type="submission" date="2016-10" db="EMBL/GenBank/DDBJ databases">
        <authorList>
            <person name="Varghese N."/>
            <person name="Submissions S."/>
        </authorList>
    </citation>
    <scope>NUCLEOTIDE SEQUENCE [LARGE SCALE GENOMIC DNA]</scope>
    <source>
        <strain evidence="2">CGMCC 1.10223</strain>
    </source>
</reference>
<protein>
    <submittedName>
        <fullName evidence="1">Uncharacterized protein</fullName>
    </submittedName>
</protein>
<dbReference type="EMBL" id="FONN01000002">
    <property type="protein sequence ID" value="SFE33768.1"/>
    <property type="molecule type" value="Genomic_DNA"/>
</dbReference>
<dbReference type="AlphaFoldDB" id="A0A1I1ZQU8"/>
<organism evidence="1 2">
    <name type="scientific">Paenibacillus algorifonticola</name>
    <dbReference type="NCBI Taxonomy" id="684063"/>
    <lineage>
        <taxon>Bacteria</taxon>
        <taxon>Bacillati</taxon>
        <taxon>Bacillota</taxon>
        <taxon>Bacilli</taxon>
        <taxon>Bacillales</taxon>
        <taxon>Paenibacillaceae</taxon>
        <taxon>Paenibacillus</taxon>
    </lineage>
</organism>
<evidence type="ECO:0000313" key="2">
    <source>
        <dbReference type="Proteomes" id="UP000183410"/>
    </source>
</evidence>
<dbReference type="Proteomes" id="UP000183410">
    <property type="component" value="Unassembled WGS sequence"/>
</dbReference>
<proteinExistence type="predicted"/>
<gene>
    <name evidence="1" type="ORF">SAMN04487969_10216</name>
</gene>
<keyword evidence="2" id="KW-1185">Reference proteome</keyword>
<name>A0A1I1ZQU8_9BACL</name>
<accession>A0A1I1ZQU8</accession>
<dbReference type="RefSeq" id="WP_269431276.1">
    <property type="nucleotide sequence ID" value="NZ_FONN01000002.1"/>
</dbReference>
<evidence type="ECO:0000313" key="1">
    <source>
        <dbReference type="EMBL" id="SFE33768.1"/>
    </source>
</evidence>
<sequence>MAKIKLVPDLQGVGFQTIMTSSKQGISYRMKETKEWLSKQQLG</sequence>